<dbReference type="EMBL" id="CAUOFW020009457">
    <property type="protein sequence ID" value="CAK9185838.1"/>
    <property type="molecule type" value="Genomic_DNA"/>
</dbReference>
<dbReference type="AlphaFoldDB" id="A0ABC8UXS9"/>
<sequence>MMVHGKAATPWKCRRVLRRICEILGSLDARMSHIYCEANGVADFLALYAVQSRRSTDFSMRSLTTEGKLLLIHDQTGWPVVLDKPASVRTKSLLIIRTRRSRLSAQKYDPRSNGPKVPFFSSDEETLSTSKGNALLVPRENPRAFILHFSEQWPLRANGKQLPTLNHKYYHVYENGNIGDNGTSEAGVISAKLNLKPNGMRDDHSTKKEGSCIEVPGCKDGQDAGVGNKGKTEPGFYSRVKEFVVGQRGYGNIKFLGETDVRQLDLESHVQFNNREAIVYMDDSKKPPVGQGLNKPAEAALLNIKCIDKKRGKQQYIDGPKVDKYREMLIKKVAEQGGEFVAYDPVEGEWKF</sequence>
<dbReference type="GO" id="GO:0051028">
    <property type="term" value="P:mRNA transport"/>
    <property type="evidence" value="ECO:0007669"/>
    <property type="project" value="UniProtKB-KW"/>
</dbReference>
<keyword evidence="5" id="KW-0811">Translocation</keyword>
<keyword evidence="7" id="KW-0539">Nucleus</keyword>
<dbReference type="Pfam" id="PF04096">
    <property type="entry name" value="Nucleoporin2"/>
    <property type="match status" value="1"/>
</dbReference>
<reference evidence="10 11" key="1">
    <citation type="submission" date="2024-02" db="EMBL/GenBank/DDBJ databases">
        <authorList>
            <person name="Vignale AGUSTIN F."/>
            <person name="Sosa J E."/>
            <person name="Modenutti C."/>
        </authorList>
    </citation>
    <scope>NUCLEOTIDE SEQUENCE [LARGE SCALE GENOMIC DNA]</scope>
</reference>
<accession>A0ABC8UXS9</accession>
<keyword evidence="4" id="KW-0653">Protein transport</keyword>
<dbReference type="Gene3D" id="3.30.1610.10">
    <property type="entry name" value="Peptidase S59, nucleoporin"/>
    <property type="match status" value="1"/>
</dbReference>
<dbReference type="PANTHER" id="PTHR23198">
    <property type="entry name" value="NUCLEOPORIN"/>
    <property type="match status" value="1"/>
</dbReference>
<evidence type="ECO:0000256" key="3">
    <source>
        <dbReference type="ARBA" id="ARBA00022816"/>
    </source>
</evidence>
<feature type="domain" description="Peptidase S59" evidence="8">
    <location>
        <begin position="201"/>
        <end position="352"/>
    </location>
</feature>
<dbReference type="SUPFAM" id="SSF82215">
    <property type="entry name" value="C-terminal autoproteolytic domain of nucleoporin nup98"/>
    <property type="match status" value="1"/>
</dbReference>
<evidence type="ECO:0000313" key="9">
    <source>
        <dbReference type="EMBL" id="CAK9155870.1"/>
    </source>
</evidence>
<dbReference type="GO" id="GO:0005643">
    <property type="term" value="C:nuclear pore"/>
    <property type="evidence" value="ECO:0007669"/>
    <property type="project" value="UniProtKB-SubCell"/>
</dbReference>
<evidence type="ECO:0000256" key="4">
    <source>
        <dbReference type="ARBA" id="ARBA00022927"/>
    </source>
</evidence>
<evidence type="ECO:0000256" key="2">
    <source>
        <dbReference type="ARBA" id="ARBA00022448"/>
    </source>
</evidence>
<dbReference type="Proteomes" id="UP001642360">
    <property type="component" value="Unassembled WGS sequence"/>
</dbReference>
<dbReference type="PANTHER" id="PTHR23198:SF19">
    <property type="entry name" value="NUCLEAR PORE COMPLEX PROTEIN NUP98A-LIKE ISOFORM X1"/>
    <property type="match status" value="1"/>
</dbReference>
<dbReference type="GO" id="GO:0015031">
    <property type="term" value="P:protein transport"/>
    <property type="evidence" value="ECO:0007669"/>
    <property type="project" value="UniProtKB-KW"/>
</dbReference>
<evidence type="ECO:0000256" key="5">
    <source>
        <dbReference type="ARBA" id="ARBA00023010"/>
    </source>
</evidence>
<protein>
    <recommendedName>
        <fullName evidence="8">Peptidase S59 domain-containing protein</fullName>
    </recommendedName>
</protein>
<comment type="caution">
    <text evidence="10">The sequence shown here is derived from an EMBL/GenBank/DDBJ whole genome shotgun (WGS) entry which is preliminary data.</text>
</comment>
<evidence type="ECO:0000256" key="1">
    <source>
        <dbReference type="ARBA" id="ARBA00004567"/>
    </source>
</evidence>
<keyword evidence="6" id="KW-0906">Nuclear pore complex</keyword>
<keyword evidence="11" id="KW-1185">Reference proteome</keyword>
<evidence type="ECO:0000313" key="11">
    <source>
        <dbReference type="Proteomes" id="UP001642360"/>
    </source>
</evidence>
<dbReference type="InterPro" id="IPR036903">
    <property type="entry name" value="Nup98_auto-Pept-S59_dom_sf"/>
</dbReference>
<dbReference type="InterPro" id="IPR037665">
    <property type="entry name" value="Nucleoporin_S59-like"/>
</dbReference>
<comment type="subcellular location">
    <subcellularLocation>
        <location evidence="1">Nucleus</location>
        <location evidence="1">Nuclear pore complex</location>
    </subcellularLocation>
</comment>
<proteinExistence type="predicted"/>
<evidence type="ECO:0000259" key="8">
    <source>
        <dbReference type="PROSITE" id="PS51434"/>
    </source>
</evidence>
<dbReference type="EMBL" id="CAUOFW020002754">
    <property type="protein sequence ID" value="CAK9155870.1"/>
    <property type="molecule type" value="Genomic_DNA"/>
</dbReference>
<gene>
    <name evidence="9" type="ORF">ILEXP_LOCUS24283</name>
    <name evidence="10" type="ORF">ILEXP_LOCUS56287</name>
</gene>
<organism evidence="10 11">
    <name type="scientific">Ilex paraguariensis</name>
    <name type="common">yerba mate</name>
    <dbReference type="NCBI Taxonomy" id="185542"/>
    <lineage>
        <taxon>Eukaryota</taxon>
        <taxon>Viridiplantae</taxon>
        <taxon>Streptophyta</taxon>
        <taxon>Embryophyta</taxon>
        <taxon>Tracheophyta</taxon>
        <taxon>Spermatophyta</taxon>
        <taxon>Magnoliopsida</taxon>
        <taxon>eudicotyledons</taxon>
        <taxon>Gunneridae</taxon>
        <taxon>Pentapetalae</taxon>
        <taxon>asterids</taxon>
        <taxon>campanulids</taxon>
        <taxon>Aquifoliales</taxon>
        <taxon>Aquifoliaceae</taxon>
        <taxon>Ilex</taxon>
    </lineage>
</organism>
<keyword evidence="3" id="KW-0509">mRNA transport</keyword>
<keyword evidence="2" id="KW-0813">Transport</keyword>
<dbReference type="PROSITE" id="PS51434">
    <property type="entry name" value="NUP_C"/>
    <property type="match status" value="1"/>
</dbReference>
<evidence type="ECO:0000313" key="10">
    <source>
        <dbReference type="EMBL" id="CAK9185838.1"/>
    </source>
</evidence>
<evidence type="ECO:0000256" key="6">
    <source>
        <dbReference type="ARBA" id="ARBA00023132"/>
    </source>
</evidence>
<evidence type="ECO:0000256" key="7">
    <source>
        <dbReference type="ARBA" id="ARBA00023242"/>
    </source>
</evidence>
<dbReference type="InterPro" id="IPR007230">
    <property type="entry name" value="Nup98_auto-Pept-S59_dom"/>
</dbReference>
<name>A0ABC8UXS9_9AQUA</name>